<dbReference type="Gene3D" id="2.60.200.20">
    <property type="match status" value="1"/>
</dbReference>
<dbReference type="InterPro" id="IPR036628">
    <property type="entry name" value="Clp_N_dom_sf"/>
</dbReference>
<evidence type="ECO:0000313" key="3">
    <source>
        <dbReference type="Proteomes" id="UP000663929"/>
    </source>
</evidence>
<keyword evidence="3" id="KW-1185">Reference proteome</keyword>
<sequence length="670" mass="77108">MSKVVQVVSGPLEGISYVVGEAEPLSIGRSKHNHMIMGYDPWISGNHALVKLVDDELHLMDMNSSNGSFVNGKKVSPNKFVPVDDFFVVGSTVLRIASGAKLVQGKPMPLRRPQMEAYAQHPLLQEAVAQAERRDSPMVGTLHLFLAMLESEQVEVFRFLQSLKYDVAKLRHRIDKLHLFEGNLRWINDFLVYQYKITKKTETVISPMVQAMMEQVIRLGDSEWLPHLKLLLSDTFNLLFPLLGIQENEYEDEDPLECTDKVTLTPYDSDVKEIILPARFWRHFDHALRQTRVVLLTGRKGTGKTTILKQCFHALPKVDISLFKAQNKRLFDPQMFAIFNEMEFLGSYLRNLESDLQDSLTVGIDHFGFLVRLMESQQRDPQALIHAVHRRPHATVLAIDSNLLPAIQSRFSSVTVVHLDDYLGKVDRDIMTNLVQEFERITKCRISEKALKYLRRTLLVRHNFMALESFFDFCATRLEQLSFLYAELSFGPEANRKTLSCNFFRAMLEDWDQARFGAGSLLPGNHDSHITGKQVAMTDRYPSLRNQEGALYLRMASMLRAFLEKRFGAEMARDVLDVLEDKEQADREDALKERLRVLLDSFGEAFTLWFRDFQQEIGPRALEKVVAVSDDAEALWAEYDYRFGLMDELFVSEKFFDTAGKIFLQRMNEI</sequence>
<dbReference type="SUPFAM" id="SSF52540">
    <property type="entry name" value="P-loop containing nucleoside triphosphate hydrolases"/>
    <property type="match status" value="1"/>
</dbReference>
<dbReference type="Gene3D" id="3.40.50.300">
    <property type="entry name" value="P-loop containing nucleotide triphosphate hydrolases"/>
    <property type="match status" value="1"/>
</dbReference>
<proteinExistence type="predicted"/>
<dbReference type="SMART" id="SM00240">
    <property type="entry name" value="FHA"/>
    <property type="match status" value="1"/>
</dbReference>
<gene>
    <name evidence="2" type="ORF">J3U87_22715</name>
</gene>
<feature type="domain" description="FHA" evidence="1">
    <location>
        <begin position="25"/>
        <end position="75"/>
    </location>
</feature>
<dbReference type="KEGG" id="scor:J3U87_22715"/>
<reference evidence="2" key="1">
    <citation type="submission" date="2021-03" db="EMBL/GenBank/DDBJ databases">
        <title>Acanthopleuribacteraceae sp. M133.</title>
        <authorList>
            <person name="Wang G."/>
        </authorList>
    </citation>
    <scope>NUCLEOTIDE SEQUENCE</scope>
    <source>
        <strain evidence="2">M133</strain>
    </source>
</reference>
<dbReference type="EMBL" id="CP071793">
    <property type="protein sequence ID" value="QTD48402.1"/>
    <property type="molecule type" value="Genomic_DNA"/>
</dbReference>
<dbReference type="InterPro" id="IPR027417">
    <property type="entry name" value="P-loop_NTPase"/>
</dbReference>
<dbReference type="InterPro" id="IPR008984">
    <property type="entry name" value="SMAD_FHA_dom_sf"/>
</dbReference>
<dbReference type="RefSeq" id="WP_237378055.1">
    <property type="nucleotide sequence ID" value="NZ_CP071793.1"/>
</dbReference>
<dbReference type="Gene3D" id="1.10.1780.10">
    <property type="entry name" value="Clp, N-terminal domain"/>
    <property type="match status" value="1"/>
</dbReference>
<dbReference type="AlphaFoldDB" id="A0A8A4TGU8"/>
<dbReference type="InterPro" id="IPR000253">
    <property type="entry name" value="FHA_dom"/>
</dbReference>
<evidence type="ECO:0000259" key="1">
    <source>
        <dbReference type="PROSITE" id="PS50006"/>
    </source>
</evidence>
<protein>
    <submittedName>
        <fullName evidence="2">FHA domain-containing protein</fullName>
    </submittedName>
</protein>
<dbReference type="SUPFAM" id="SSF49879">
    <property type="entry name" value="SMAD/FHA domain"/>
    <property type="match status" value="1"/>
</dbReference>
<accession>A0A8A4TGU8</accession>
<dbReference type="PROSITE" id="PS50006">
    <property type="entry name" value="FHA_DOMAIN"/>
    <property type="match status" value="1"/>
</dbReference>
<dbReference type="CDD" id="cd00060">
    <property type="entry name" value="FHA"/>
    <property type="match status" value="1"/>
</dbReference>
<name>A0A8A4TGU8_SULCO</name>
<dbReference type="Pfam" id="PF00498">
    <property type="entry name" value="FHA"/>
    <property type="match status" value="1"/>
</dbReference>
<organism evidence="2 3">
    <name type="scientific">Sulfidibacter corallicola</name>
    <dbReference type="NCBI Taxonomy" id="2818388"/>
    <lineage>
        <taxon>Bacteria</taxon>
        <taxon>Pseudomonadati</taxon>
        <taxon>Acidobacteriota</taxon>
        <taxon>Holophagae</taxon>
        <taxon>Acanthopleuribacterales</taxon>
        <taxon>Acanthopleuribacteraceae</taxon>
        <taxon>Sulfidibacter</taxon>
    </lineage>
</organism>
<dbReference type="Proteomes" id="UP000663929">
    <property type="component" value="Chromosome"/>
</dbReference>
<dbReference type="SUPFAM" id="SSF81923">
    <property type="entry name" value="Double Clp-N motif"/>
    <property type="match status" value="1"/>
</dbReference>
<evidence type="ECO:0000313" key="2">
    <source>
        <dbReference type="EMBL" id="QTD48402.1"/>
    </source>
</evidence>